<keyword evidence="2" id="KW-0378">Hydrolase</keyword>
<gene>
    <name evidence="7" type="ORF">GCM10022211_25150</name>
</gene>
<evidence type="ECO:0000256" key="3">
    <source>
        <dbReference type="ARBA" id="ARBA00023015"/>
    </source>
</evidence>
<evidence type="ECO:0000256" key="2">
    <source>
        <dbReference type="ARBA" id="ARBA00022801"/>
    </source>
</evidence>
<dbReference type="Pfam" id="PF00717">
    <property type="entry name" value="Peptidase_S24"/>
    <property type="match status" value="1"/>
</dbReference>
<dbReference type="InterPro" id="IPR036286">
    <property type="entry name" value="LexA/Signal_pep-like_sf"/>
</dbReference>
<dbReference type="EMBL" id="BAAAZD010000002">
    <property type="protein sequence ID" value="GAA4009829.1"/>
    <property type="molecule type" value="Genomic_DNA"/>
</dbReference>
<dbReference type="RefSeq" id="WP_344710846.1">
    <property type="nucleotide sequence ID" value="NZ_BAAAZD010000002.1"/>
</dbReference>
<organism evidence="7 8">
    <name type="scientific">Sphingomonas humi</name>
    <dbReference type="NCBI Taxonomy" id="335630"/>
    <lineage>
        <taxon>Bacteria</taxon>
        <taxon>Pseudomonadati</taxon>
        <taxon>Pseudomonadota</taxon>
        <taxon>Alphaproteobacteria</taxon>
        <taxon>Sphingomonadales</taxon>
        <taxon>Sphingomonadaceae</taxon>
        <taxon>Sphingomonas</taxon>
    </lineage>
</organism>
<evidence type="ECO:0000313" key="7">
    <source>
        <dbReference type="EMBL" id="GAA4009829.1"/>
    </source>
</evidence>
<dbReference type="Proteomes" id="UP001501310">
    <property type="component" value="Unassembled WGS sequence"/>
</dbReference>
<evidence type="ECO:0000256" key="5">
    <source>
        <dbReference type="ARBA" id="ARBA00023163"/>
    </source>
</evidence>
<feature type="domain" description="Peptidase S24/S26A/S26B/S26C" evidence="6">
    <location>
        <begin position="84"/>
        <end position="205"/>
    </location>
</feature>
<evidence type="ECO:0000256" key="4">
    <source>
        <dbReference type="ARBA" id="ARBA00023125"/>
    </source>
</evidence>
<keyword evidence="4" id="KW-0238">DNA-binding</keyword>
<keyword evidence="8" id="KW-1185">Reference proteome</keyword>
<dbReference type="PANTHER" id="PTHR40661">
    <property type="match status" value="1"/>
</dbReference>
<sequence>MDARQVLEQLCEERGQDYASLSRLIGRNSAYIHQFIRRGTPRRLPEAERRLLAQHFGIAEQLLGADAGAAAPTGLTPIALLDLTVSAGPGSVAGSEQPVAQIGFDPAWLNRLTPAGAEELNLVQVQGDSMAPTLLPGDDILVDRSDDVSRVRDGIYVLRMEDSLLVKRLTVHPVTRRVTVQSDNPAYADWPDLALTDINLIGRVIWTGRRVA</sequence>
<dbReference type="CDD" id="cd06529">
    <property type="entry name" value="S24_LexA-like"/>
    <property type="match status" value="1"/>
</dbReference>
<dbReference type="PANTHER" id="PTHR40661:SF3">
    <property type="entry name" value="FELS-1 PROPHAGE TRANSCRIPTIONAL REGULATOR"/>
    <property type="match status" value="1"/>
</dbReference>
<evidence type="ECO:0000313" key="8">
    <source>
        <dbReference type="Proteomes" id="UP001501310"/>
    </source>
</evidence>
<keyword evidence="5" id="KW-0804">Transcription</keyword>
<proteinExistence type="predicted"/>
<protein>
    <recommendedName>
        <fullName evidence="6">Peptidase S24/S26A/S26B/S26C domain-containing protein</fullName>
    </recommendedName>
</protein>
<comment type="caution">
    <text evidence="7">The sequence shown here is derived from an EMBL/GenBank/DDBJ whole genome shotgun (WGS) entry which is preliminary data.</text>
</comment>
<dbReference type="PROSITE" id="PS00501">
    <property type="entry name" value="SPASE_I_1"/>
    <property type="match status" value="1"/>
</dbReference>
<dbReference type="InterPro" id="IPR019756">
    <property type="entry name" value="Pept_S26A_signal_pept_1_Ser-AS"/>
</dbReference>
<keyword evidence="3" id="KW-0805">Transcription regulation</keyword>
<keyword evidence="1" id="KW-0645">Protease</keyword>
<dbReference type="InterPro" id="IPR015927">
    <property type="entry name" value="Peptidase_S24_S26A/B/C"/>
</dbReference>
<evidence type="ECO:0000259" key="6">
    <source>
        <dbReference type="Pfam" id="PF00717"/>
    </source>
</evidence>
<reference evidence="8" key="1">
    <citation type="journal article" date="2019" name="Int. J. Syst. Evol. Microbiol.">
        <title>The Global Catalogue of Microorganisms (GCM) 10K type strain sequencing project: providing services to taxonomists for standard genome sequencing and annotation.</title>
        <authorList>
            <consortium name="The Broad Institute Genomics Platform"/>
            <consortium name="The Broad Institute Genome Sequencing Center for Infectious Disease"/>
            <person name="Wu L."/>
            <person name="Ma J."/>
        </authorList>
    </citation>
    <scope>NUCLEOTIDE SEQUENCE [LARGE SCALE GENOMIC DNA]</scope>
    <source>
        <strain evidence="8">JCM 16603</strain>
    </source>
</reference>
<dbReference type="InterPro" id="IPR039418">
    <property type="entry name" value="LexA-like"/>
</dbReference>
<dbReference type="SUPFAM" id="SSF51306">
    <property type="entry name" value="LexA/Signal peptidase"/>
    <property type="match status" value="1"/>
</dbReference>
<dbReference type="Gene3D" id="2.10.109.10">
    <property type="entry name" value="Umud Fragment, subunit A"/>
    <property type="match status" value="1"/>
</dbReference>
<accession>A0ABP7SCW1</accession>
<name>A0ABP7SCW1_9SPHN</name>
<evidence type="ECO:0000256" key="1">
    <source>
        <dbReference type="ARBA" id="ARBA00022670"/>
    </source>
</evidence>